<evidence type="ECO:0000313" key="1">
    <source>
        <dbReference type="EMBL" id="TAA25924.1"/>
    </source>
</evidence>
<evidence type="ECO:0000313" key="2">
    <source>
        <dbReference type="Proteomes" id="UP000292627"/>
    </source>
</evidence>
<dbReference type="AlphaFoldDB" id="A0A4Q8LC16"/>
<name>A0A4Q8LC16_9GAMM</name>
<dbReference type="Proteomes" id="UP000292627">
    <property type="component" value="Unassembled WGS sequence"/>
</dbReference>
<organism evidence="1 2">
    <name type="scientific">Pseudoxanthomonas winnipegensis</name>
    <dbReference type="NCBI Taxonomy" id="2480810"/>
    <lineage>
        <taxon>Bacteria</taxon>
        <taxon>Pseudomonadati</taxon>
        <taxon>Pseudomonadota</taxon>
        <taxon>Gammaproteobacteria</taxon>
        <taxon>Lysobacterales</taxon>
        <taxon>Lysobacteraceae</taxon>
        <taxon>Pseudoxanthomonas</taxon>
    </lineage>
</organism>
<reference evidence="1 2" key="1">
    <citation type="submission" date="2019-02" db="EMBL/GenBank/DDBJ databases">
        <title>WGS of Pseudoxanthomonas species novum from clinical isolates.</title>
        <authorList>
            <person name="Bernier A.-M."/>
            <person name="Bernard K."/>
            <person name="Vachon A."/>
        </authorList>
    </citation>
    <scope>NUCLEOTIDE SEQUENCE [LARGE SCALE GENOMIC DNA]</scope>
    <source>
        <strain evidence="1 2">NML171200</strain>
    </source>
</reference>
<proteinExistence type="predicted"/>
<gene>
    <name evidence="1" type="ORF">EA660_10925</name>
</gene>
<protein>
    <submittedName>
        <fullName evidence="1">Uncharacterized protein</fullName>
    </submittedName>
</protein>
<dbReference type="EMBL" id="SHMC01000003">
    <property type="protein sequence ID" value="TAA25924.1"/>
    <property type="molecule type" value="Genomic_DNA"/>
</dbReference>
<accession>A0A4Q8LC16</accession>
<dbReference type="RefSeq" id="WP_130551536.1">
    <property type="nucleotide sequence ID" value="NZ_SHMC01000003.1"/>
</dbReference>
<comment type="caution">
    <text evidence="1">The sequence shown here is derived from an EMBL/GenBank/DDBJ whole genome shotgun (WGS) entry which is preliminary data.</text>
</comment>
<sequence length="90" mass="9934">MAAPGDAAAAAAYCVDYLSGRFIFRKVLARRLCAVYRARPSQDTPAFQSIESKTMNFQPCHQIIRMTQLLRVAGLRALEAAHGAHKADNR</sequence>